<reference evidence="1 2" key="1">
    <citation type="journal article" date="2017" name="Curr. Biol.">
        <title>The Evolution of Venom by Co-option of Single-Copy Genes.</title>
        <authorList>
            <person name="Martinson E.O."/>
            <person name="Mrinalini"/>
            <person name="Kelkar Y.D."/>
            <person name="Chang C.H."/>
            <person name="Werren J.H."/>
        </authorList>
    </citation>
    <scope>NUCLEOTIDE SEQUENCE [LARGE SCALE GENOMIC DNA]</scope>
    <source>
        <strain evidence="1 2">Alberta</strain>
        <tissue evidence="1">Whole body</tissue>
    </source>
</reference>
<comment type="caution">
    <text evidence="1">The sequence shown here is derived from an EMBL/GenBank/DDBJ whole genome shotgun (WGS) entry which is preliminary data.</text>
</comment>
<accession>A0A232FD23</accession>
<evidence type="ECO:0000313" key="1">
    <source>
        <dbReference type="EMBL" id="OXU28686.1"/>
    </source>
</evidence>
<name>A0A232FD23_9HYME</name>
<keyword evidence="2" id="KW-1185">Reference proteome</keyword>
<protein>
    <submittedName>
        <fullName evidence="1">Uncharacterized protein</fullName>
    </submittedName>
</protein>
<organism evidence="1 2">
    <name type="scientific">Trichomalopsis sarcophagae</name>
    <dbReference type="NCBI Taxonomy" id="543379"/>
    <lineage>
        <taxon>Eukaryota</taxon>
        <taxon>Metazoa</taxon>
        <taxon>Ecdysozoa</taxon>
        <taxon>Arthropoda</taxon>
        <taxon>Hexapoda</taxon>
        <taxon>Insecta</taxon>
        <taxon>Pterygota</taxon>
        <taxon>Neoptera</taxon>
        <taxon>Endopterygota</taxon>
        <taxon>Hymenoptera</taxon>
        <taxon>Apocrita</taxon>
        <taxon>Proctotrupomorpha</taxon>
        <taxon>Chalcidoidea</taxon>
        <taxon>Pteromalidae</taxon>
        <taxon>Pteromalinae</taxon>
        <taxon>Trichomalopsis</taxon>
    </lineage>
</organism>
<evidence type="ECO:0000313" key="2">
    <source>
        <dbReference type="Proteomes" id="UP000215335"/>
    </source>
</evidence>
<gene>
    <name evidence="1" type="ORF">TSAR_015219</name>
</gene>
<sequence>MNFIQNILHVTLRKREARYSGPVFRLRNKRKKNRAHVAHPHSAKCACDYYTINIHASESEKICGPPVAPRGINRYSQQYMKKQRMHVNFFR</sequence>
<dbReference type="AlphaFoldDB" id="A0A232FD23"/>
<proteinExistence type="predicted"/>
<dbReference type="Proteomes" id="UP000215335">
    <property type="component" value="Unassembled WGS sequence"/>
</dbReference>
<dbReference type="EMBL" id="NNAY01000394">
    <property type="protein sequence ID" value="OXU28686.1"/>
    <property type="molecule type" value="Genomic_DNA"/>
</dbReference>